<keyword evidence="3" id="KW-0460">Magnesium</keyword>
<gene>
    <name evidence="5" type="ORF">NE237_005293</name>
</gene>
<comment type="catalytic activity">
    <reaction evidence="3">
        <text>DNA(n) + a 2'-deoxyribonucleoside 5'-triphosphate = DNA(n+1) + diphosphate</text>
        <dbReference type="Rhea" id="RHEA:22508"/>
        <dbReference type="Rhea" id="RHEA-COMP:17339"/>
        <dbReference type="Rhea" id="RHEA-COMP:17340"/>
        <dbReference type="ChEBI" id="CHEBI:33019"/>
        <dbReference type="ChEBI" id="CHEBI:61560"/>
        <dbReference type="ChEBI" id="CHEBI:173112"/>
        <dbReference type="EC" id="2.7.7.49"/>
    </reaction>
</comment>
<name>A0A9Q0QUH5_9MAGN</name>
<dbReference type="GO" id="GO:0042162">
    <property type="term" value="F:telomeric DNA binding"/>
    <property type="evidence" value="ECO:0007669"/>
    <property type="project" value="TreeGrafter"/>
</dbReference>
<dbReference type="GO" id="GO:0007004">
    <property type="term" value="P:telomere maintenance via telomerase"/>
    <property type="evidence" value="ECO:0007669"/>
    <property type="project" value="TreeGrafter"/>
</dbReference>
<dbReference type="OrthoDB" id="782039at2759"/>
<evidence type="ECO:0000259" key="4">
    <source>
        <dbReference type="Pfam" id="PF14226"/>
    </source>
</evidence>
<evidence type="ECO:0000256" key="2">
    <source>
        <dbReference type="ARBA" id="ARBA00023004"/>
    </source>
</evidence>
<dbReference type="PANTHER" id="PTHR12066:SF0">
    <property type="entry name" value="TELOMERASE REVERSE TRANSCRIPTASE"/>
    <property type="match status" value="1"/>
</dbReference>
<keyword evidence="2" id="KW-0408">Iron</keyword>
<dbReference type="SUPFAM" id="SSF51197">
    <property type="entry name" value="Clavaminate synthase-like"/>
    <property type="match status" value="1"/>
</dbReference>
<keyword evidence="3" id="KW-0158">Chromosome</keyword>
<dbReference type="PANTHER" id="PTHR12066">
    <property type="entry name" value="TELOMERASE REVERSE TRANSCRIPTASE"/>
    <property type="match status" value="1"/>
</dbReference>
<feature type="domain" description="Non-haem dioxygenase N-terminal" evidence="4">
    <location>
        <begin position="126"/>
        <end position="203"/>
    </location>
</feature>
<keyword evidence="3" id="KW-0808">Transferase</keyword>
<dbReference type="InterPro" id="IPR003545">
    <property type="entry name" value="Telomerase_RT"/>
</dbReference>
<dbReference type="Gene3D" id="2.60.120.330">
    <property type="entry name" value="B-lactam Antibiotic, Isopenicillin N Synthase, Chain"/>
    <property type="match status" value="1"/>
</dbReference>
<sequence length="212" mass="24546">MKKKRRVPDVLWRLYGNRACTLADTIVSLLPLPPPSPADCWCKGCGCLGCSGDGAMSFLLRSDDPPDYHKLLNRCFVVMPDDQLQRRRAFYPECRWSQLTMVRRTIEMIMCESRQPSNLICSGYNKAIGHGIPSSFFDELHNVAKEFFDLPTEEKLKYAGVDGSINSYGTDSIISDNQVFNWSDRLYLLVRPEHQRSLRYWPDNLVRFRCFY</sequence>
<dbReference type="GO" id="GO:0046872">
    <property type="term" value="F:metal ion binding"/>
    <property type="evidence" value="ECO:0007669"/>
    <property type="project" value="UniProtKB-KW"/>
</dbReference>
<evidence type="ECO:0000256" key="3">
    <source>
        <dbReference type="RuleBase" id="RU365061"/>
    </source>
</evidence>
<dbReference type="EC" id="2.7.7.49" evidence="3"/>
<dbReference type="InterPro" id="IPR027443">
    <property type="entry name" value="IPNS-like_sf"/>
</dbReference>
<comment type="function">
    <text evidence="3">Telomerase is a ribonucleoprotein enzyme essential for the replication of chromosome termini in most eukaryotes. It elongates telomeres. It is a reverse transcriptase that adds simple sequence repeats to chromosome ends by copying a template sequence within the RNA component of the enzyme.</text>
</comment>
<keyword evidence="3" id="KW-0695">RNA-directed DNA polymerase</keyword>
<evidence type="ECO:0000313" key="5">
    <source>
        <dbReference type="EMBL" id="KAJ4972194.1"/>
    </source>
</evidence>
<keyword evidence="3" id="KW-0539">Nucleus</keyword>
<proteinExistence type="inferred from homology"/>
<dbReference type="Proteomes" id="UP001141806">
    <property type="component" value="Unassembled WGS sequence"/>
</dbReference>
<keyword evidence="1 3" id="KW-0479">Metal-binding</keyword>
<keyword evidence="3" id="KW-0548">Nucleotidyltransferase</keyword>
<dbReference type="GO" id="GO:0003720">
    <property type="term" value="F:telomerase activity"/>
    <property type="evidence" value="ECO:0007669"/>
    <property type="project" value="InterPro"/>
</dbReference>
<dbReference type="GO" id="GO:0000781">
    <property type="term" value="C:chromosome, telomeric region"/>
    <property type="evidence" value="ECO:0007669"/>
    <property type="project" value="UniProtKB-SubCell"/>
</dbReference>
<comment type="caution">
    <text evidence="5">The sequence shown here is derived from an EMBL/GenBank/DDBJ whole genome shotgun (WGS) entry which is preliminary data.</text>
</comment>
<evidence type="ECO:0000313" key="6">
    <source>
        <dbReference type="Proteomes" id="UP001141806"/>
    </source>
</evidence>
<dbReference type="InterPro" id="IPR026992">
    <property type="entry name" value="DIOX_N"/>
</dbReference>
<keyword evidence="3" id="KW-0779">Telomere</keyword>
<accession>A0A9Q0QUH5</accession>
<dbReference type="Pfam" id="PF14226">
    <property type="entry name" value="DIOX_N"/>
    <property type="match status" value="1"/>
</dbReference>
<dbReference type="AlphaFoldDB" id="A0A9Q0QUH5"/>
<dbReference type="EMBL" id="JAMYWD010000005">
    <property type="protein sequence ID" value="KAJ4972194.1"/>
    <property type="molecule type" value="Genomic_DNA"/>
</dbReference>
<evidence type="ECO:0000256" key="1">
    <source>
        <dbReference type="ARBA" id="ARBA00022723"/>
    </source>
</evidence>
<comment type="subcellular location">
    <subcellularLocation>
        <location evidence="3">Nucleus</location>
    </subcellularLocation>
    <subcellularLocation>
        <location evidence="3">Chromosome</location>
        <location evidence="3">Telomere</location>
    </subcellularLocation>
</comment>
<dbReference type="GO" id="GO:0070034">
    <property type="term" value="F:telomerase RNA binding"/>
    <property type="evidence" value="ECO:0007669"/>
    <property type="project" value="TreeGrafter"/>
</dbReference>
<keyword evidence="6" id="KW-1185">Reference proteome</keyword>
<organism evidence="5 6">
    <name type="scientific">Protea cynaroides</name>
    <dbReference type="NCBI Taxonomy" id="273540"/>
    <lineage>
        <taxon>Eukaryota</taxon>
        <taxon>Viridiplantae</taxon>
        <taxon>Streptophyta</taxon>
        <taxon>Embryophyta</taxon>
        <taxon>Tracheophyta</taxon>
        <taxon>Spermatophyta</taxon>
        <taxon>Magnoliopsida</taxon>
        <taxon>Proteales</taxon>
        <taxon>Proteaceae</taxon>
        <taxon>Protea</taxon>
    </lineage>
</organism>
<protein>
    <recommendedName>
        <fullName evidence="3">Telomerase reverse transcriptase</fullName>
        <ecNumber evidence="3">2.7.7.49</ecNumber>
    </recommendedName>
    <alternativeName>
        <fullName evidence="3">Telomerase catalytic subunit</fullName>
    </alternativeName>
</protein>
<reference evidence="5" key="1">
    <citation type="journal article" date="2023" name="Plant J.">
        <title>The genome of the king protea, Protea cynaroides.</title>
        <authorList>
            <person name="Chang J."/>
            <person name="Duong T.A."/>
            <person name="Schoeman C."/>
            <person name="Ma X."/>
            <person name="Roodt D."/>
            <person name="Barker N."/>
            <person name="Li Z."/>
            <person name="Van de Peer Y."/>
            <person name="Mizrachi E."/>
        </authorList>
    </citation>
    <scope>NUCLEOTIDE SEQUENCE</scope>
    <source>
        <tissue evidence="5">Young leaves</tissue>
    </source>
</reference>
<comment type="similarity">
    <text evidence="3">Belongs to the reverse transcriptase family. Telomerase subfamily.</text>
</comment>
<dbReference type="GO" id="GO:0000333">
    <property type="term" value="C:telomerase catalytic core complex"/>
    <property type="evidence" value="ECO:0007669"/>
    <property type="project" value="TreeGrafter"/>
</dbReference>